<sequence>MSAEAEQTLKRRIVFTALADYLSGEPLMQALNLWEANYAAKPVYALNEFVGKLGEHPAIAGKRKDVIRTLLSLSQNPVGLLPNPTAQHTSFKPVARPEPGVYPERLDKVFAHFLTALEMVMPADEFVTLRLSFLLRLNDMPLNPTLKARLRMWFDSEGSDRTFSVVCNAPEIRRVVNQLYVALCEQYGPVQADDTLAATVMWLERKHPACVRDIRRFL</sequence>
<dbReference type="EMBL" id="JBHRTL010000005">
    <property type="protein sequence ID" value="MFC3154605.1"/>
    <property type="molecule type" value="Genomic_DNA"/>
</dbReference>
<gene>
    <name evidence="1" type="ORF">ACFOEB_05265</name>
</gene>
<proteinExistence type="predicted"/>
<organism evidence="1 2">
    <name type="scientific">Gilvimarinus japonicus</name>
    <dbReference type="NCBI Taxonomy" id="1796469"/>
    <lineage>
        <taxon>Bacteria</taxon>
        <taxon>Pseudomonadati</taxon>
        <taxon>Pseudomonadota</taxon>
        <taxon>Gammaproteobacteria</taxon>
        <taxon>Cellvibrionales</taxon>
        <taxon>Cellvibrionaceae</taxon>
        <taxon>Gilvimarinus</taxon>
    </lineage>
</organism>
<name>A0ABV7HL76_9GAMM</name>
<dbReference type="Proteomes" id="UP001595548">
    <property type="component" value="Unassembled WGS sequence"/>
</dbReference>
<accession>A0ABV7HL76</accession>
<dbReference type="RefSeq" id="WP_382414957.1">
    <property type="nucleotide sequence ID" value="NZ_AP031500.1"/>
</dbReference>
<evidence type="ECO:0000313" key="2">
    <source>
        <dbReference type="Proteomes" id="UP001595548"/>
    </source>
</evidence>
<protein>
    <submittedName>
        <fullName evidence="1">Uncharacterized protein</fullName>
    </submittedName>
</protein>
<comment type="caution">
    <text evidence="1">The sequence shown here is derived from an EMBL/GenBank/DDBJ whole genome shotgun (WGS) entry which is preliminary data.</text>
</comment>
<reference evidence="2" key="1">
    <citation type="journal article" date="2019" name="Int. J. Syst. Evol. Microbiol.">
        <title>The Global Catalogue of Microorganisms (GCM) 10K type strain sequencing project: providing services to taxonomists for standard genome sequencing and annotation.</title>
        <authorList>
            <consortium name="The Broad Institute Genomics Platform"/>
            <consortium name="The Broad Institute Genome Sequencing Center for Infectious Disease"/>
            <person name="Wu L."/>
            <person name="Ma J."/>
        </authorList>
    </citation>
    <scope>NUCLEOTIDE SEQUENCE [LARGE SCALE GENOMIC DNA]</scope>
    <source>
        <strain evidence="2">KCTC 52141</strain>
    </source>
</reference>
<evidence type="ECO:0000313" key="1">
    <source>
        <dbReference type="EMBL" id="MFC3154605.1"/>
    </source>
</evidence>
<keyword evidence="2" id="KW-1185">Reference proteome</keyword>